<protein>
    <submittedName>
        <fullName evidence="1">Uncharacterized protein</fullName>
    </submittedName>
</protein>
<keyword evidence="2" id="KW-1185">Reference proteome</keyword>
<organism evidence="1 2">
    <name type="scientific">Phaeobacter porticola</name>
    <dbReference type="NCBI Taxonomy" id="1844006"/>
    <lineage>
        <taxon>Bacteria</taxon>
        <taxon>Pseudomonadati</taxon>
        <taxon>Pseudomonadota</taxon>
        <taxon>Alphaproteobacteria</taxon>
        <taxon>Rhodobacterales</taxon>
        <taxon>Roseobacteraceae</taxon>
        <taxon>Phaeobacter</taxon>
    </lineage>
</organism>
<dbReference type="AlphaFoldDB" id="A0A1L3I852"/>
<gene>
    <name evidence="1" type="ORF">PhaeoP97_02994</name>
</gene>
<proteinExistence type="predicted"/>
<name>A0A1L3I852_9RHOB</name>
<dbReference type="EMBL" id="CP016364">
    <property type="protein sequence ID" value="APG48369.1"/>
    <property type="molecule type" value="Genomic_DNA"/>
</dbReference>
<dbReference type="STRING" id="1844006.PhaeoP97_02994"/>
<evidence type="ECO:0000313" key="2">
    <source>
        <dbReference type="Proteomes" id="UP000183859"/>
    </source>
</evidence>
<reference evidence="2" key="1">
    <citation type="submission" date="2016-07" db="EMBL/GenBank/DDBJ databases">
        <title>Phaeobacter portensis sp. nov., a tropodithietic acid producing bacterium isolated from a German harbor.</title>
        <authorList>
            <person name="Freese H.M."/>
            <person name="Bunk B."/>
            <person name="Breider S."/>
            <person name="Brinkhoff T."/>
        </authorList>
    </citation>
    <scope>NUCLEOTIDE SEQUENCE [LARGE SCALE GENOMIC DNA]</scope>
    <source>
        <strain evidence="2">P97</strain>
    </source>
</reference>
<dbReference type="KEGG" id="php:PhaeoP97_02994"/>
<accession>A0A1L3I852</accession>
<sequence>MSPAIATAMFSKMCGGERSNVATQAAKLGFVQHSTFKTYYHPKLNLSVKLRDGECSMVFASDANPQKLHQAFRANESQIGKTTFQPSLIATSTPHYNVRVGNS</sequence>
<dbReference type="Proteomes" id="UP000183859">
    <property type="component" value="Chromosome"/>
</dbReference>
<evidence type="ECO:0000313" key="1">
    <source>
        <dbReference type="EMBL" id="APG48369.1"/>
    </source>
</evidence>